<dbReference type="InterPro" id="IPR025438">
    <property type="entry name" value="DUF4180"/>
</dbReference>
<accession>A0A6P2VM47</accession>
<dbReference type="Proteomes" id="UP000494274">
    <property type="component" value="Unassembled WGS sequence"/>
</dbReference>
<evidence type="ECO:0000313" key="3">
    <source>
        <dbReference type="Proteomes" id="UP000494274"/>
    </source>
</evidence>
<reference evidence="2 3" key="1">
    <citation type="submission" date="2019-09" db="EMBL/GenBank/DDBJ databases">
        <authorList>
            <person name="Depoorter E."/>
        </authorList>
    </citation>
    <scope>NUCLEOTIDE SEQUENCE [LARGE SCALE GENOMIC DNA]</scope>
    <source>
        <strain evidence="2">R-18112</strain>
    </source>
</reference>
<evidence type="ECO:0000313" key="2">
    <source>
        <dbReference type="EMBL" id="VWC81505.1"/>
    </source>
</evidence>
<evidence type="ECO:0000259" key="1">
    <source>
        <dbReference type="Pfam" id="PF13788"/>
    </source>
</evidence>
<dbReference type="GO" id="GO:0016787">
    <property type="term" value="F:hydrolase activity"/>
    <property type="evidence" value="ECO:0007669"/>
    <property type="project" value="UniProtKB-KW"/>
</dbReference>
<dbReference type="AlphaFoldDB" id="A0A6P2VM47"/>
<keyword evidence="2" id="KW-0378">Hydrolase</keyword>
<dbReference type="Gene3D" id="3.40.50.1820">
    <property type="entry name" value="alpha/beta hydrolase"/>
    <property type="match status" value="1"/>
</dbReference>
<dbReference type="EMBL" id="CABVQI010000007">
    <property type="protein sequence ID" value="VWC81505.1"/>
    <property type="molecule type" value="Genomic_DNA"/>
</dbReference>
<dbReference type="InterPro" id="IPR029058">
    <property type="entry name" value="AB_hydrolase_fold"/>
</dbReference>
<organism evidence="2 3">
    <name type="scientific">Burkholderia lata (strain ATCC 17760 / DSM 23089 / LMG 22485 / NCIMB 9086 / R18194 / 383)</name>
    <dbReference type="NCBI Taxonomy" id="482957"/>
    <lineage>
        <taxon>Bacteria</taxon>
        <taxon>Pseudomonadati</taxon>
        <taxon>Pseudomonadota</taxon>
        <taxon>Betaproteobacteria</taxon>
        <taxon>Burkholderiales</taxon>
        <taxon>Burkholderiaceae</taxon>
        <taxon>Burkholderia</taxon>
        <taxon>Burkholderia cepacia complex</taxon>
    </lineage>
</organism>
<proteinExistence type="predicted"/>
<protein>
    <submittedName>
        <fullName evidence="2">Alpha/beta hydrolase</fullName>
    </submittedName>
</protein>
<name>A0A6P2VM47_BURL3</name>
<dbReference type="Pfam" id="PF13788">
    <property type="entry name" value="DUF4180"/>
    <property type="match status" value="1"/>
</dbReference>
<feature type="domain" description="DUF4180" evidence="1">
    <location>
        <begin position="108"/>
        <end position="217"/>
    </location>
</feature>
<sequence>MTSAERDAFALMRAVDRGFRPRLETIPVFGDSALRTLSTPVLAIVGGRDAMLDSRETRDRLTRLVPHAQVLFLPDQFHFIRGQRDTVLAFLMSTEPTRMHHRIVQAAGHRVLVRDPAADPVQRESDALGLVALAHEHEANWVAVPADALHDDFYRLESGLAGAVLQKLVNYGVRLGVVGDIDRWLARSEALRALVRESNRGTSVWFVASEADLLRKLGA</sequence>
<dbReference type="SUPFAM" id="SSF53474">
    <property type="entry name" value="alpha/beta-Hydrolases"/>
    <property type="match status" value="1"/>
</dbReference>
<gene>
    <name evidence="2" type="ORF">BLA18112_02669</name>
</gene>